<dbReference type="RefSeq" id="WP_377117980.1">
    <property type="nucleotide sequence ID" value="NZ_JBHTHZ010000014.1"/>
</dbReference>
<dbReference type="Pfam" id="PF00254">
    <property type="entry name" value="FKBP_C"/>
    <property type="match status" value="1"/>
</dbReference>
<organism evidence="9 10">
    <name type="scientific">Mucilaginibacter litoreus</name>
    <dbReference type="NCBI Taxonomy" id="1048221"/>
    <lineage>
        <taxon>Bacteria</taxon>
        <taxon>Pseudomonadati</taxon>
        <taxon>Bacteroidota</taxon>
        <taxon>Sphingobacteriia</taxon>
        <taxon>Sphingobacteriales</taxon>
        <taxon>Sphingobacteriaceae</taxon>
        <taxon>Mucilaginibacter</taxon>
    </lineage>
</organism>
<evidence type="ECO:0000256" key="3">
    <source>
        <dbReference type="ARBA" id="ARBA00023110"/>
    </source>
</evidence>
<comment type="catalytic activity">
    <reaction evidence="1 5 6">
        <text>[protein]-peptidylproline (omega=180) = [protein]-peptidylproline (omega=0)</text>
        <dbReference type="Rhea" id="RHEA:16237"/>
        <dbReference type="Rhea" id="RHEA-COMP:10747"/>
        <dbReference type="Rhea" id="RHEA-COMP:10748"/>
        <dbReference type="ChEBI" id="CHEBI:83833"/>
        <dbReference type="ChEBI" id="CHEBI:83834"/>
        <dbReference type="EC" id="5.2.1.8"/>
    </reaction>
</comment>
<dbReference type="EC" id="5.2.1.8" evidence="6"/>
<evidence type="ECO:0000259" key="8">
    <source>
        <dbReference type="PROSITE" id="PS50059"/>
    </source>
</evidence>
<feature type="chain" id="PRO_5046911845" description="Peptidyl-prolyl cis-trans isomerase" evidence="7">
    <location>
        <begin position="22"/>
        <end position="161"/>
    </location>
</feature>
<evidence type="ECO:0000313" key="10">
    <source>
        <dbReference type="Proteomes" id="UP001597010"/>
    </source>
</evidence>
<dbReference type="SUPFAM" id="SSF54534">
    <property type="entry name" value="FKBP-like"/>
    <property type="match status" value="1"/>
</dbReference>
<dbReference type="InterPro" id="IPR046357">
    <property type="entry name" value="PPIase_dom_sf"/>
</dbReference>
<evidence type="ECO:0000256" key="5">
    <source>
        <dbReference type="PROSITE-ProRule" id="PRU00277"/>
    </source>
</evidence>
<protein>
    <recommendedName>
        <fullName evidence="6">Peptidyl-prolyl cis-trans isomerase</fullName>
        <ecNumber evidence="6">5.2.1.8</ecNumber>
    </recommendedName>
</protein>
<comment type="caution">
    <text evidence="9">The sequence shown here is derived from an EMBL/GenBank/DDBJ whole genome shotgun (WGS) entry which is preliminary data.</text>
</comment>
<dbReference type="EMBL" id="JBHTHZ010000014">
    <property type="protein sequence ID" value="MFD0795512.1"/>
    <property type="molecule type" value="Genomic_DNA"/>
</dbReference>
<dbReference type="Proteomes" id="UP001597010">
    <property type="component" value="Unassembled WGS sequence"/>
</dbReference>
<evidence type="ECO:0000256" key="6">
    <source>
        <dbReference type="RuleBase" id="RU003915"/>
    </source>
</evidence>
<dbReference type="InterPro" id="IPR001179">
    <property type="entry name" value="PPIase_FKBP_dom"/>
</dbReference>
<gene>
    <name evidence="9" type="ORF">ACFQZX_17960</name>
</gene>
<keyword evidence="3 5" id="KW-0697">Rotamase</keyword>
<keyword evidence="10" id="KW-1185">Reference proteome</keyword>
<keyword evidence="4 5" id="KW-0413">Isomerase</keyword>
<accession>A0ABW3AWR1</accession>
<dbReference type="Gene3D" id="3.10.50.40">
    <property type="match status" value="1"/>
</dbReference>
<proteinExistence type="inferred from homology"/>
<dbReference type="PROSITE" id="PS50059">
    <property type="entry name" value="FKBP_PPIASE"/>
    <property type="match status" value="1"/>
</dbReference>
<evidence type="ECO:0000313" key="9">
    <source>
        <dbReference type="EMBL" id="MFD0795512.1"/>
    </source>
</evidence>
<dbReference type="PROSITE" id="PS51257">
    <property type="entry name" value="PROKAR_LIPOPROTEIN"/>
    <property type="match status" value="1"/>
</dbReference>
<evidence type="ECO:0000256" key="2">
    <source>
        <dbReference type="ARBA" id="ARBA00006577"/>
    </source>
</evidence>
<evidence type="ECO:0000256" key="7">
    <source>
        <dbReference type="SAM" id="SignalP"/>
    </source>
</evidence>
<keyword evidence="7" id="KW-0732">Signal</keyword>
<feature type="signal peptide" evidence="7">
    <location>
        <begin position="1"/>
        <end position="21"/>
    </location>
</feature>
<name>A0ABW3AWR1_9SPHI</name>
<dbReference type="PANTHER" id="PTHR43811">
    <property type="entry name" value="FKBP-TYPE PEPTIDYL-PROLYL CIS-TRANS ISOMERASE FKPA"/>
    <property type="match status" value="1"/>
</dbReference>
<evidence type="ECO:0000256" key="1">
    <source>
        <dbReference type="ARBA" id="ARBA00000971"/>
    </source>
</evidence>
<dbReference type="PANTHER" id="PTHR43811:SF19">
    <property type="entry name" value="39 KDA FK506-BINDING NUCLEAR PROTEIN"/>
    <property type="match status" value="1"/>
</dbReference>
<feature type="domain" description="PPIase FKBP-type" evidence="8">
    <location>
        <begin position="77"/>
        <end position="161"/>
    </location>
</feature>
<reference evidence="10" key="1">
    <citation type="journal article" date="2019" name="Int. J. Syst. Evol. Microbiol.">
        <title>The Global Catalogue of Microorganisms (GCM) 10K type strain sequencing project: providing services to taxonomists for standard genome sequencing and annotation.</title>
        <authorList>
            <consortium name="The Broad Institute Genomics Platform"/>
            <consortium name="The Broad Institute Genome Sequencing Center for Infectious Disease"/>
            <person name="Wu L."/>
            <person name="Ma J."/>
        </authorList>
    </citation>
    <scope>NUCLEOTIDE SEQUENCE [LARGE SCALE GENOMIC DNA]</scope>
    <source>
        <strain evidence="10">CCUG 61484</strain>
    </source>
</reference>
<dbReference type="GO" id="GO:0003755">
    <property type="term" value="F:peptidyl-prolyl cis-trans isomerase activity"/>
    <property type="evidence" value="ECO:0007669"/>
    <property type="project" value="UniProtKB-EC"/>
</dbReference>
<sequence>MKRFILILSMFALGFASCSKDDDTPPEAFDPVEQAKIDDQVIKAYLDTHQNINATKDETGLYFQILDPGTGAQVTTNSIVTTDYILKNIQDKQLGADNSFVTGLSINSNIIDGWKIGLPKIKSGGKILLIVPSGLAYGNLQTGTLPANSILIFTVTVKSVE</sequence>
<evidence type="ECO:0000256" key="4">
    <source>
        <dbReference type="ARBA" id="ARBA00023235"/>
    </source>
</evidence>
<comment type="similarity">
    <text evidence="2 6">Belongs to the FKBP-type PPIase family.</text>
</comment>